<evidence type="ECO:0000313" key="3">
    <source>
        <dbReference type="Proteomes" id="UP000076715"/>
    </source>
</evidence>
<keyword evidence="1" id="KW-0472">Membrane</keyword>
<feature type="transmembrane region" description="Helical" evidence="1">
    <location>
        <begin position="48"/>
        <end position="71"/>
    </location>
</feature>
<feature type="transmembrane region" description="Helical" evidence="1">
    <location>
        <begin position="316"/>
        <end position="338"/>
    </location>
</feature>
<reference evidence="2 3" key="1">
    <citation type="submission" date="2016-01" db="EMBL/GenBank/DDBJ databases">
        <title>The draft genome sequence of Aquimarina sp. RZW4-3-2.</title>
        <authorList>
            <person name="Wang Y."/>
        </authorList>
    </citation>
    <scope>NUCLEOTIDE SEQUENCE [LARGE SCALE GENOMIC DNA]</scope>
    <source>
        <strain evidence="2 3">RZW4-3-2</strain>
    </source>
</reference>
<dbReference type="OrthoDB" id="1418223at2"/>
<feature type="transmembrane region" description="Helical" evidence="1">
    <location>
        <begin position="168"/>
        <end position="189"/>
    </location>
</feature>
<feature type="transmembrane region" description="Helical" evidence="1">
    <location>
        <begin position="371"/>
        <end position="391"/>
    </location>
</feature>
<feature type="transmembrane region" description="Helical" evidence="1">
    <location>
        <begin position="83"/>
        <end position="102"/>
    </location>
</feature>
<dbReference type="AlphaFoldDB" id="A0A162CUY5"/>
<proteinExistence type="predicted"/>
<evidence type="ECO:0008006" key="4">
    <source>
        <dbReference type="Google" id="ProtNLM"/>
    </source>
</evidence>
<comment type="caution">
    <text evidence="2">The sequence shown here is derived from an EMBL/GenBank/DDBJ whole genome shotgun (WGS) entry which is preliminary data.</text>
</comment>
<feature type="transmembrane region" description="Helical" evidence="1">
    <location>
        <begin position="275"/>
        <end position="296"/>
    </location>
</feature>
<keyword evidence="3" id="KW-1185">Reference proteome</keyword>
<feature type="transmembrane region" description="Helical" evidence="1">
    <location>
        <begin position="243"/>
        <end position="263"/>
    </location>
</feature>
<evidence type="ECO:0000256" key="1">
    <source>
        <dbReference type="SAM" id="Phobius"/>
    </source>
</evidence>
<sequence>MKGLFKFIRDYALFGIIFIGTKGLAFIIPILLADILPTNDFGMLEWSLGSVAMIISAFISLGVPGAYPYFILKRKELNLKSGFVIHPISLVLVFIVNQFIYFIFNIPFVYYLAVNIAFVLANQLYYSSVLKSKELILKAVLFDTGIYLVLTVYFLAAKINLVSVSLQTVNSLIVGYAIIYVIYAIYVIIKTKNGQIFQKYLEIIKFSYHLLISSTLIFLVIVSGRILVEHFFDDYTLVGVYGYYYRISAAVVMIYQIIYIVYFKKIYTIDSLILDKYYSFFFIFIFIFSVVLFMVSPLILPHISNFFSETYQEHKGVYFILSVQMVMWIAISLNSSIIDRENLASINNKYFIVLLISIGLLFYLLRDILVFKLLVFLHFSTIYLAVILQYFNLRKRNILFINSSIIISLFYFITTVIFFVYLF</sequence>
<evidence type="ECO:0000313" key="2">
    <source>
        <dbReference type="EMBL" id="KZS41439.1"/>
    </source>
</evidence>
<gene>
    <name evidence="2" type="ORF">AWE51_22310</name>
</gene>
<feature type="transmembrane region" description="Helical" evidence="1">
    <location>
        <begin position="12"/>
        <end position="36"/>
    </location>
</feature>
<accession>A0A162CUY5</accession>
<feature type="transmembrane region" description="Helical" evidence="1">
    <location>
        <begin position="210"/>
        <end position="228"/>
    </location>
</feature>
<organism evidence="2 3">
    <name type="scientific">Aquimarina aggregata</name>
    <dbReference type="NCBI Taxonomy" id="1642818"/>
    <lineage>
        <taxon>Bacteria</taxon>
        <taxon>Pseudomonadati</taxon>
        <taxon>Bacteroidota</taxon>
        <taxon>Flavobacteriia</taxon>
        <taxon>Flavobacteriales</taxon>
        <taxon>Flavobacteriaceae</taxon>
        <taxon>Aquimarina</taxon>
    </lineage>
</organism>
<dbReference type="EMBL" id="LQRT01000005">
    <property type="protein sequence ID" value="KZS41439.1"/>
    <property type="molecule type" value="Genomic_DNA"/>
</dbReference>
<feature type="transmembrane region" description="Helical" evidence="1">
    <location>
        <begin position="108"/>
        <end position="126"/>
    </location>
</feature>
<feature type="transmembrane region" description="Helical" evidence="1">
    <location>
        <begin position="398"/>
        <end position="422"/>
    </location>
</feature>
<dbReference type="STRING" id="1642818.AWE51_22310"/>
<keyword evidence="1" id="KW-1133">Transmembrane helix</keyword>
<dbReference type="Proteomes" id="UP000076715">
    <property type="component" value="Unassembled WGS sequence"/>
</dbReference>
<keyword evidence="1" id="KW-0812">Transmembrane</keyword>
<name>A0A162CUY5_9FLAO</name>
<feature type="transmembrane region" description="Helical" evidence="1">
    <location>
        <begin position="135"/>
        <end position="156"/>
    </location>
</feature>
<feature type="transmembrane region" description="Helical" evidence="1">
    <location>
        <begin position="350"/>
        <end position="365"/>
    </location>
</feature>
<dbReference type="RefSeq" id="WP_066312321.1">
    <property type="nucleotide sequence ID" value="NZ_LQRT01000005.1"/>
</dbReference>
<protein>
    <recommendedName>
        <fullName evidence="4">Polysaccharide biosynthesis protein C-terminal domain-containing protein</fullName>
    </recommendedName>
</protein>